<name>A0A419V386_9BACL</name>
<organism evidence="20 21">
    <name type="scientific">Sinobaca qinghaiensis</name>
    <dbReference type="NCBI Taxonomy" id="342944"/>
    <lineage>
        <taxon>Bacteria</taxon>
        <taxon>Bacillati</taxon>
        <taxon>Bacillota</taxon>
        <taxon>Bacilli</taxon>
        <taxon>Bacillales</taxon>
        <taxon>Sporolactobacillaceae</taxon>
        <taxon>Sinobaca</taxon>
    </lineage>
</organism>
<dbReference type="PROSITE" id="PS00903">
    <property type="entry name" value="CYT_DCMP_DEAMINASES_1"/>
    <property type="match status" value="1"/>
</dbReference>
<dbReference type="RefSeq" id="WP_245960971.1">
    <property type="nucleotide sequence ID" value="NZ_RAPK01000009.1"/>
</dbReference>
<dbReference type="EC" id="1.1.1.193" evidence="15"/>
<dbReference type="GO" id="GO:0008270">
    <property type="term" value="F:zinc ion binding"/>
    <property type="evidence" value="ECO:0007669"/>
    <property type="project" value="InterPro"/>
</dbReference>
<comment type="pathway">
    <text evidence="2 15">Cofactor biosynthesis; riboflavin biosynthesis; 5-amino-6-(D-ribitylamino)uracil from GTP: step 2/4.</text>
</comment>
<accession>A0A419V386</accession>
<comment type="caution">
    <text evidence="20">The sequence shown here is derived from an EMBL/GenBank/DDBJ whole genome shotgun (WGS) entry which is preliminary data.</text>
</comment>
<evidence type="ECO:0000256" key="12">
    <source>
        <dbReference type="ARBA" id="ARBA00023268"/>
    </source>
</evidence>
<dbReference type="PIRSF" id="PIRSF006769">
    <property type="entry name" value="RibD"/>
    <property type="match status" value="1"/>
</dbReference>
<feature type="binding site" evidence="18">
    <location>
        <position position="66"/>
    </location>
    <ligand>
        <name>Zn(2+)</name>
        <dbReference type="ChEBI" id="CHEBI:29105"/>
        <note>catalytic</note>
    </ligand>
</feature>
<comment type="similarity">
    <text evidence="4 15">In the N-terminal section; belongs to the cytidine and deoxycytidylate deaminase family.</text>
</comment>
<evidence type="ECO:0000256" key="1">
    <source>
        <dbReference type="ARBA" id="ARBA00002151"/>
    </source>
</evidence>
<dbReference type="EMBL" id="RAPK01000009">
    <property type="protein sequence ID" value="RKD72912.1"/>
    <property type="molecule type" value="Genomic_DNA"/>
</dbReference>
<evidence type="ECO:0000256" key="17">
    <source>
        <dbReference type="PIRSR" id="PIRSR006769-2"/>
    </source>
</evidence>
<evidence type="ECO:0000256" key="9">
    <source>
        <dbReference type="ARBA" id="ARBA00022833"/>
    </source>
</evidence>
<evidence type="ECO:0000256" key="10">
    <source>
        <dbReference type="ARBA" id="ARBA00022857"/>
    </source>
</evidence>
<evidence type="ECO:0000256" key="6">
    <source>
        <dbReference type="ARBA" id="ARBA00022619"/>
    </source>
</evidence>
<dbReference type="PANTHER" id="PTHR38011">
    <property type="entry name" value="DIHYDROFOLATE REDUCTASE FAMILY PROTEIN (AFU_ORTHOLOGUE AFUA_8G06820)"/>
    <property type="match status" value="1"/>
</dbReference>
<evidence type="ECO:0000256" key="3">
    <source>
        <dbReference type="ARBA" id="ARBA00004910"/>
    </source>
</evidence>
<comment type="similarity">
    <text evidence="5 15">In the C-terminal section; belongs to the HTP reductase family.</text>
</comment>
<feature type="binding site" evidence="17">
    <location>
        <position position="184"/>
    </location>
    <ligand>
        <name>substrate</name>
    </ligand>
</feature>
<evidence type="ECO:0000259" key="19">
    <source>
        <dbReference type="PROSITE" id="PS51747"/>
    </source>
</evidence>
<reference evidence="20 21" key="1">
    <citation type="submission" date="2018-09" db="EMBL/GenBank/DDBJ databases">
        <title>Genomic Encyclopedia of Archaeal and Bacterial Type Strains, Phase II (KMG-II): from individual species to whole genera.</title>
        <authorList>
            <person name="Goeker M."/>
        </authorList>
    </citation>
    <scope>NUCLEOTIDE SEQUENCE [LARGE SCALE GENOMIC DNA]</scope>
    <source>
        <strain evidence="20 21">DSM 17008</strain>
    </source>
</reference>
<dbReference type="InterPro" id="IPR016193">
    <property type="entry name" value="Cytidine_deaminase-like"/>
</dbReference>
<feature type="binding site" evidence="17">
    <location>
        <begin position="309"/>
        <end position="315"/>
    </location>
    <ligand>
        <name>NADP(+)</name>
        <dbReference type="ChEBI" id="CHEBI:58349"/>
    </ligand>
</feature>
<dbReference type="InterPro" id="IPR050765">
    <property type="entry name" value="Riboflavin_Biosynth_HTPR"/>
</dbReference>
<gene>
    <name evidence="20" type="ORF">ATL39_2108</name>
</gene>
<keyword evidence="9 15" id="KW-0862">Zinc</keyword>
<keyword evidence="12" id="KW-0511">Multifunctional enzyme</keyword>
<dbReference type="GO" id="GO:0050661">
    <property type="term" value="F:NADP binding"/>
    <property type="evidence" value="ECO:0007669"/>
    <property type="project" value="InterPro"/>
</dbReference>
<dbReference type="PROSITE" id="PS51747">
    <property type="entry name" value="CYT_DCMP_DEAMINASES_2"/>
    <property type="match status" value="1"/>
</dbReference>
<feature type="active site" description="Proton donor" evidence="16">
    <location>
        <position position="68"/>
    </location>
</feature>
<comment type="cofactor">
    <cofactor evidence="15 18">
        <name>Zn(2+)</name>
        <dbReference type="ChEBI" id="CHEBI:29105"/>
    </cofactor>
    <text evidence="15 18">Binds 1 zinc ion.</text>
</comment>
<dbReference type="InterPro" id="IPR002125">
    <property type="entry name" value="CMP_dCMP_dom"/>
</dbReference>
<dbReference type="NCBIfam" id="TIGR00227">
    <property type="entry name" value="ribD_Cterm"/>
    <property type="match status" value="1"/>
</dbReference>
<proteinExistence type="inferred from homology"/>
<protein>
    <recommendedName>
        <fullName evidence="15">Riboflavin biosynthesis protein RibD</fullName>
    </recommendedName>
    <domain>
        <recommendedName>
            <fullName evidence="15">Diaminohydroxyphosphoribosylaminopyrimidine deaminase</fullName>
            <shortName evidence="15">DRAP deaminase</shortName>
            <ecNumber evidence="15">3.5.4.26</ecNumber>
        </recommendedName>
        <alternativeName>
            <fullName evidence="15">Riboflavin-specific deaminase</fullName>
        </alternativeName>
    </domain>
    <domain>
        <recommendedName>
            <fullName evidence="15">5-amino-6-(5-phosphoribosylamino)uracil reductase</fullName>
            <ecNumber evidence="15">1.1.1.193</ecNumber>
        </recommendedName>
        <alternativeName>
            <fullName evidence="15">HTP reductase</fullName>
        </alternativeName>
    </domain>
</protein>
<evidence type="ECO:0000256" key="16">
    <source>
        <dbReference type="PIRSR" id="PIRSR006769-1"/>
    </source>
</evidence>
<comment type="catalytic activity">
    <reaction evidence="14 15">
        <text>2,5-diamino-6-hydroxy-4-(5-phosphoribosylamino)-pyrimidine + H2O + H(+) = 5-amino-6-(5-phospho-D-ribosylamino)uracil + NH4(+)</text>
        <dbReference type="Rhea" id="RHEA:21868"/>
        <dbReference type="ChEBI" id="CHEBI:15377"/>
        <dbReference type="ChEBI" id="CHEBI:15378"/>
        <dbReference type="ChEBI" id="CHEBI:28938"/>
        <dbReference type="ChEBI" id="CHEBI:58453"/>
        <dbReference type="ChEBI" id="CHEBI:58614"/>
        <dbReference type="EC" id="3.5.4.26"/>
    </reaction>
</comment>
<feature type="binding site" evidence="17">
    <location>
        <position position="170"/>
    </location>
    <ligand>
        <name>NADP(+)</name>
        <dbReference type="ChEBI" id="CHEBI:58349"/>
    </ligand>
</feature>
<evidence type="ECO:0000256" key="18">
    <source>
        <dbReference type="PIRSR" id="PIRSR006769-3"/>
    </source>
</evidence>
<keyword evidence="6 15" id="KW-0686">Riboflavin biosynthesis</keyword>
<feature type="binding site" evidence="17">
    <location>
        <position position="223"/>
    </location>
    <ligand>
        <name>substrate</name>
    </ligand>
</feature>
<dbReference type="UniPathway" id="UPA00275">
    <property type="reaction ID" value="UER00401"/>
</dbReference>
<feature type="binding site" evidence="17">
    <location>
        <position position="186"/>
    </location>
    <ligand>
        <name>NADP(+)</name>
        <dbReference type="ChEBI" id="CHEBI:58349"/>
    </ligand>
</feature>
<dbReference type="InterPro" id="IPR002734">
    <property type="entry name" value="RibDG_C"/>
</dbReference>
<dbReference type="AlphaFoldDB" id="A0A419V386"/>
<sequence>MLRSWLDGAAGKAVINMNDETYMNFALDLAVSASGQTSPNPLVGAVIVKNNQIVGMGAHLKAGTPHAEVHAVRMAGDQAQGATAYVTLEPCSHYGRTPPCADLLIESRVDRVVVASVDPNPEVKGRGIEKLKAAGITVEVGVLKEKADKINSFFFHYMKTATPYVTLKAAATLDGKTASYTGSSKWITGERAREDVHLNRMKHDAILIGAGTAAADDPSLNVRLDHAFRQPVRIILDTSLRTSPTAKMLHDKGAPVWIICGSGADEKRKQALEAAGADIIKLQEETITIPVLLGKLGEKNIQSLYVEGGAAVHGSFLDAAAFQELHYYIAPKLIGGKTAFPVFGGRGIALMEEAAELVVESTETLGEDMKITAFPKKG</sequence>
<dbReference type="EC" id="3.5.4.26" evidence="15"/>
<keyword evidence="8 15" id="KW-0378">Hydrolase</keyword>
<dbReference type="SUPFAM" id="SSF53927">
    <property type="entry name" value="Cytidine deaminase-like"/>
    <property type="match status" value="1"/>
</dbReference>
<dbReference type="InterPro" id="IPR024072">
    <property type="entry name" value="DHFR-like_dom_sf"/>
</dbReference>
<evidence type="ECO:0000313" key="21">
    <source>
        <dbReference type="Proteomes" id="UP000285120"/>
    </source>
</evidence>
<dbReference type="Gene3D" id="3.40.430.10">
    <property type="entry name" value="Dihydrofolate Reductase, subunit A"/>
    <property type="match status" value="1"/>
</dbReference>
<dbReference type="Gene3D" id="3.40.140.10">
    <property type="entry name" value="Cytidine Deaminase, domain 2"/>
    <property type="match status" value="1"/>
</dbReference>
<evidence type="ECO:0000256" key="13">
    <source>
        <dbReference type="ARBA" id="ARBA00049861"/>
    </source>
</evidence>
<feature type="domain" description="CMP/dCMP-type deaminase" evidence="19">
    <location>
        <begin position="17"/>
        <end position="139"/>
    </location>
</feature>
<dbReference type="Pfam" id="PF00383">
    <property type="entry name" value="dCMP_cyt_deam_1"/>
    <property type="match status" value="1"/>
</dbReference>
<feature type="binding site" evidence="17">
    <location>
        <position position="212"/>
    </location>
    <ligand>
        <name>NADP(+)</name>
        <dbReference type="ChEBI" id="CHEBI:58349"/>
    </ligand>
</feature>
<feature type="binding site" evidence="17">
    <location>
        <position position="238"/>
    </location>
    <ligand>
        <name>NADP(+)</name>
        <dbReference type="ChEBI" id="CHEBI:58349"/>
    </ligand>
</feature>
<dbReference type="SUPFAM" id="SSF53597">
    <property type="entry name" value="Dihydrofolate reductase-like"/>
    <property type="match status" value="1"/>
</dbReference>
<feature type="binding site" evidence="17">
    <location>
        <position position="220"/>
    </location>
    <ligand>
        <name>substrate</name>
    </ligand>
</feature>
<dbReference type="Pfam" id="PF01872">
    <property type="entry name" value="RibD_C"/>
    <property type="match status" value="1"/>
</dbReference>
<dbReference type="NCBIfam" id="TIGR00326">
    <property type="entry name" value="eubact_ribD"/>
    <property type="match status" value="1"/>
</dbReference>
<dbReference type="GO" id="GO:0008835">
    <property type="term" value="F:diaminohydroxyphosphoribosylaminopyrimidine deaminase activity"/>
    <property type="evidence" value="ECO:0007669"/>
    <property type="project" value="UniProtKB-EC"/>
</dbReference>
<dbReference type="InterPro" id="IPR016192">
    <property type="entry name" value="APOBEC/CMP_deaminase_Zn-bd"/>
</dbReference>
<evidence type="ECO:0000256" key="15">
    <source>
        <dbReference type="PIRNR" id="PIRNR006769"/>
    </source>
</evidence>
<dbReference type="Proteomes" id="UP000285120">
    <property type="component" value="Unassembled WGS sequence"/>
</dbReference>
<evidence type="ECO:0000256" key="4">
    <source>
        <dbReference type="ARBA" id="ARBA00005259"/>
    </source>
</evidence>
<keyword evidence="10 15" id="KW-0521">NADP</keyword>
<keyword evidence="21" id="KW-1185">Reference proteome</keyword>
<keyword evidence="11 15" id="KW-0560">Oxidoreductase</keyword>
<feature type="binding site" evidence="18">
    <location>
        <position position="100"/>
    </location>
    <ligand>
        <name>Zn(2+)</name>
        <dbReference type="ChEBI" id="CHEBI:29105"/>
        <note>catalytic</note>
    </ligand>
</feature>
<evidence type="ECO:0000313" key="20">
    <source>
        <dbReference type="EMBL" id="RKD72912.1"/>
    </source>
</evidence>
<dbReference type="InterPro" id="IPR011549">
    <property type="entry name" value="RibD_C"/>
</dbReference>
<feature type="binding site" evidence="17">
    <location>
        <position position="216"/>
    </location>
    <ligand>
        <name>NADP(+)</name>
        <dbReference type="ChEBI" id="CHEBI:58349"/>
    </ligand>
</feature>
<dbReference type="GO" id="GO:0008703">
    <property type="term" value="F:5-amino-6-(5-phosphoribosylamino)uracil reductase activity"/>
    <property type="evidence" value="ECO:0007669"/>
    <property type="project" value="UniProtKB-EC"/>
</dbReference>
<comment type="function">
    <text evidence="1 15">Converts 2,5-diamino-6-(ribosylamino)-4(3h)-pyrimidinone 5'-phosphate into 5-amino-6-(ribosylamino)-2,4(1h,3h)-pyrimidinedione 5'-phosphate.</text>
</comment>
<dbReference type="CDD" id="cd01284">
    <property type="entry name" value="Riboflavin_deaminase-reductase"/>
    <property type="match status" value="1"/>
</dbReference>
<dbReference type="FunFam" id="3.40.140.10:FF:000025">
    <property type="entry name" value="Riboflavin biosynthesis protein RibD"/>
    <property type="match status" value="1"/>
</dbReference>
<feature type="binding site" evidence="17">
    <location>
        <position position="307"/>
    </location>
    <ligand>
        <name>substrate</name>
    </ligand>
</feature>
<dbReference type="InterPro" id="IPR004794">
    <property type="entry name" value="Eubact_RibD"/>
</dbReference>
<feature type="binding site" evidence="18">
    <location>
        <position position="91"/>
    </location>
    <ligand>
        <name>Zn(2+)</name>
        <dbReference type="ChEBI" id="CHEBI:29105"/>
        <note>catalytic</note>
    </ligand>
</feature>
<evidence type="ECO:0000256" key="7">
    <source>
        <dbReference type="ARBA" id="ARBA00022723"/>
    </source>
</evidence>
<feature type="binding site" evidence="17">
    <location>
        <position position="200"/>
    </location>
    <ligand>
        <name>substrate</name>
    </ligand>
</feature>
<evidence type="ECO:0000256" key="8">
    <source>
        <dbReference type="ARBA" id="ARBA00022801"/>
    </source>
</evidence>
<evidence type="ECO:0000256" key="14">
    <source>
        <dbReference type="ARBA" id="ARBA00049886"/>
    </source>
</evidence>
<evidence type="ECO:0000256" key="2">
    <source>
        <dbReference type="ARBA" id="ARBA00004882"/>
    </source>
</evidence>
<evidence type="ECO:0000256" key="5">
    <source>
        <dbReference type="ARBA" id="ARBA00007417"/>
    </source>
</evidence>
<evidence type="ECO:0000256" key="11">
    <source>
        <dbReference type="ARBA" id="ARBA00023002"/>
    </source>
</evidence>
<dbReference type="GO" id="GO:0009231">
    <property type="term" value="P:riboflavin biosynthetic process"/>
    <property type="evidence" value="ECO:0007669"/>
    <property type="project" value="UniProtKB-UniPathway"/>
</dbReference>
<comment type="catalytic activity">
    <reaction evidence="13 15">
        <text>5-amino-6-(5-phospho-D-ribitylamino)uracil + NADP(+) = 5-amino-6-(5-phospho-D-ribosylamino)uracil + NADPH + H(+)</text>
        <dbReference type="Rhea" id="RHEA:17845"/>
        <dbReference type="ChEBI" id="CHEBI:15378"/>
        <dbReference type="ChEBI" id="CHEBI:57783"/>
        <dbReference type="ChEBI" id="CHEBI:58349"/>
        <dbReference type="ChEBI" id="CHEBI:58421"/>
        <dbReference type="ChEBI" id="CHEBI:58453"/>
        <dbReference type="EC" id="1.1.1.193"/>
    </reaction>
</comment>
<keyword evidence="7 15" id="KW-0479">Metal-binding</keyword>
<dbReference type="PANTHER" id="PTHR38011:SF7">
    <property type="entry name" value="2,5-DIAMINO-6-RIBOSYLAMINO-4(3H)-PYRIMIDINONE 5'-PHOSPHATE REDUCTASE"/>
    <property type="match status" value="1"/>
</dbReference>
<comment type="pathway">
    <text evidence="3 15">Cofactor biosynthesis; riboflavin biosynthesis; 5-amino-6-(D-ribitylamino)uracil from GTP: step 3/4.</text>
</comment>